<evidence type="ECO:0000313" key="5">
    <source>
        <dbReference type="Proteomes" id="UP000565441"/>
    </source>
</evidence>
<evidence type="ECO:0000256" key="1">
    <source>
        <dbReference type="ARBA" id="ARBA00022741"/>
    </source>
</evidence>
<evidence type="ECO:0000259" key="3">
    <source>
        <dbReference type="SMART" id="SM00382"/>
    </source>
</evidence>
<keyword evidence="5" id="KW-1185">Reference proteome</keyword>
<dbReference type="Gene3D" id="3.40.50.300">
    <property type="entry name" value="P-loop containing nucleotide triphosphate hydrolases"/>
    <property type="match status" value="1"/>
</dbReference>
<protein>
    <recommendedName>
        <fullName evidence="3">AAA+ ATPase domain-containing protein</fullName>
    </recommendedName>
</protein>
<proteinExistence type="predicted"/>
<dbReference type="GO" id="GO:0016887">
    <property type="term" value="F:ATP hydrolysis activity"/>
    <property type="evidence" value="ECO:0007669"/>
    <property type="project" value="InterPro"/>
</dbReference>
<feature type="domain" description="AAA+ ATPase" evidence="3">
    <location>
        <begin position="13"/>
        <end position="208"/>
    </location>
</feature>
<dbReference type="InterPro" id="IPR003593">
    <property type="entry name" value="AAA+_ATPase"/>
</dbReference>
<dbReference type="InterPro" id="IPR017871">
    <property type="entry name" value="ABC_transporter-like_CS"/>
</dbReference>
<dbReference type="PANTHER" id="PTHR43119:SF1">
    <property type="entry name" value="ABC TRANSPORTER DOMAIN-CONTAINING PROTEIN"/>
    <property type="match status" value="1"/>
</dbReference>
<evidence type="ECO:0000313" key="4">
    <source>
        <dbReference type="EMBL" id="KAF5380944.1"/>
    </source>
</evidence>
<dbReference type="Proteomes" id="UP000565441">
    <property type="component" value="Unassembled WGS sequence"/>
</dbReference>
<dbReference type="Pfam" id="PF00005">
    <property type="entry name" value="ABC_tran"/>
    <property type="match status" value="1"/>
</dbReference>
<name>A0A8H5HCX6_9AGAR</name>
<sequence>MTEPPLLELRKIGCDIVVIRGKSGCGKTTLLKCIAHLILCDGEVLYRGSPPKALGIPSYRTRVLYVPQRPSMLSGTPRDFLNTISSLEAHKAIKKEHNPFQRALDVSRDWDVDSQLWEREWSNLSGGEAQRIALAIAVGLNTAEVLLLDEPTSALDSVSTTAVEKLLLNEIRSSESMLKSMVWITHSEEQGSRIGNKFIQITPGGILEEPMPLV</sequence>
<dbReference type="PROSITE" id="PS00211">
    <property type="entry name" value="ABC_TRANSPORTER_1"/>
    <property type="match status" value="1"/>
</dbReference>
<gene>
    <name evidence="4" type="ORF">D9615_004078</name>
</gene>
<organism evidence="4 5">
    <name type="scientific">Tricholomella constricta</name>
    <dbReference type="NCBI Taxonomy" id="117010"/>
    <lineage>
        <taxon>Eukaryota</taxon>
        <taxon>Fungi</taxon>
        <taxon>Dikarya</taxon>
        <taxon>Basidiomycota</taxon>
        <taxon>Agaricomycotina</taxon>
        <taxon>Agaricomycetes</taxon>
        <taxon>Agaricomycetidae</taxon>
        <taxon>Agaricales</taxon>
        <taxon>Tricholomatineae</taxon>
        <taxon>Lyophyllaceae</taxon>
        <taxon>Tricholomella</taxon>
    </lineage>
</organism>
<dbReference type="PANTHER" id="PTHR43119">
    <property type="entry name" value="ABC TRANSPORT PROTEIN ATP-BINDING COMPONENT-RELATED"/>
    <property type="match status" value="1"/>
</dbReference>
<dbReference type="GO" id="GO:0005524">
    <property type="term" value="F:ATP binding"/>
    <property type="evidence" value="ECO:0007669"/>
    <property type="project" value="UniProtKB-KW"/>
</dbReference>
<dbReference type="EMBL" id="JAACJP010000012">
    <property type="protein sequence ID" value="KAF5380944.1"/>
    <property type="molecule type" value="Genomic_DNA"/>
</dbReference>
<dbReference type="InterPro" id="IPR027417">
    <property type="entry name" value="P-loop_NTPase"/>
</dbReference>
<accession>A0A8H5HCX6</accession>
<dbReference type="OrthoDB" id="6593433at2759"/>
<dbReference type="InterPro" id="IPR003439">
    <property type="entry name" value="ABC_transporter-like_ATP-bd"/>
</dbReference>
<comment type="caution">
    <text evidence="4">The sequence shown here is derived from an EMBL/GenBank/DDBJ whole genome shotgun (WGS) entry which is preliminary data.</text>
</comment>
<reference evidence="4 5" key="1">
    <citation type="journal article" date="2020" name="ISME J.">
        <title>Uncovering the hidden diversity of litter-decomposition mechanisms in mushroom-forming fungi.</title>
        <authorList>
            <person name="Floudas D."/>
            <person name="Bentzer J."/>
            <person name="Ahren D."/>
            <person name="Johansson T."/>
            <person name="Persson P."/>
            <person name="Tunlid A."/>
        </authorList>
    </citation>
    <scope>NUCLEOTIDE SEQUENCE [LARGE SCALE GENOMIC DNA]</scope>
    <source>
        <strain evidence="4 5">CBS 661.87</strain>
    </source>
</reference>
<keyword evidence="1" id="KW-0547">Nucleotide-binding</keyword>
<keyword evidence="2" id="KW-0067">ATP-binding</keyword>
<dbReference type="SMART" id="SM00382">
    <property type="entry name" value="AAA"/>
    <property type="match status" value="1"/>
</dbReference>
<dbReference type="SUPFAM" id="SSF52540">
    <property type="entry name" value="P-loop containing nucleoside triphosphate hydrolases"/>
    <property type="match status" value="1"/>
</dbReference>
<evidence type="ECO:0000256" key="2">
    <source>
        <dbReference type="ARBA" id="ARBA00022840"/>
    </source>
</evidence>
<dbReference type="AlphaFoldDB" id="A0A8H5HCX6"/>